<feature type="compositionally biased region" description="Low complexity" evidence="1">
    <location>
        <begin position="29"/>
        <end position="55"/>
    </location>
</feature>
<organism evidence="3 4">
    <name type="scientific">Nocardia uniformis</name>
    <dbReference type="NCBI Taxonomy" id="53432"/>
    <lineage>
        <taxon>Bacteria</taxon>
        <taxon>Bacillati</taxon>
        <taxon>Actinomycetota</taxon>
        <taxon>Actinomycetes</taxon>
        <taxon>Mycobacteriales</taxon>
        <taxon>Nocardiaceae</taxon>
        <taxon>Nocardia</taxon>
    </lineage>
</organism>
<feature type="signal peptide" evidence="2">
    <location>
        <begin position="1"/>
        <end position="29"/>
    </location>
</feature>
<sequence>MTEKKHIGLFVGAFICAAVVTLNPAAAWASGDSGPNAPAAPGAGSPGNPAGGAPAVPERPIPVPDRAPASPPSAGIWCPTF</sequence>
<evidence type="ECO:0000256" key="1">
    <source>
        <dbReference type="SAM" id="MobiDB-lite"/>
    </source>
</evidence>
<dbReference type="EMBL" id="JABELX010000007">
    <property type="protein sequence ID" value="NNH72279.1"/>
    <property type="molecule type" value="Genomic_DNA"/>
</dbReference>
<feature type="compositionally biased region" description="Pro residues" evidence="1">
    <location>
        <begin position="57"/>
        <end position="71"/>
    </location>
</feature>
<proteinExistence type="predicted"/>
<dbReference type="AlphaFoldDB" id="A0A849CBI1"/>
<reference evidence="3 4" key="1">
    <citation type="submission" date="2020-05" db="EMBL/GenBank/DDBJ databases">
        <title>MicrobeNet Type strains.</title>
        <authorList>
            <person name="Nicholson A.C."/>
        </authorList>
    </citation>
    <scope>NUCLEOTIDE SEQUENCE [LARGE SCALE GENOMIC DNA]</scope>
    <source>
        <strain evidence="3 4">JCM 3224</strain>
    </source>
</reference>
<protein>
    <submittedName>
        <fullName evidence="3">Uncharacterized protein</fullName>
    </submittedName>
</protein>
<keyword evidence="2" id="KW-0732">Signal</keyword>
<dbReference type="Proteomes" id="UP000586827">
    <property type="component" value="Unassembled WGS sequence"/>
</dbReference>
<accession>A0A849CBI1</accession>
<dbReference type="RefSeq" id="WP_157552038.1">
    <property type="nucleotide sequence ID" value="NZ_JABELX010000007.1"/>
</dbReference>
<keyword evidence="4" id="KW-1185">Reference proteome</keyword>
<name>A0A849CBI1_9NOCA</name>
<evidence type="ECO:0000256" key="2">
    <source>
        <dbReference type="SAM" id="SignalP"/>
    </source>
</evidence>
<feature type="region of interest" description="Disordered" evidence="1">
    <location>
        <begin position="27"/>
        <end position="81"/>
    </location>
</feature>
<comment type="caution">
    <text evidence="3">The sequence shown here is derived from an EMBL/GenBank/DDBJ whole genome shotgun (WGS) entry which is preliminary data.</text>
</comment>
<gene>
    <name evidence="3" type="ORF">HLB23_20855</name>
</gene>
<feature type="chain" id="PRO_5038897933" evidence="2">
    <location>
        <begin position="30"/>
        <end position="81"/>
    </location>
</feature>
<evidence type="ECO:0000313" key="3">
    <source>
        <dbReference type="EMBL" id="NNH72279.1"/>
    </source>
</evidence>
<evidence type="ECO:0000313" key="4">
    <source>
        <dbReference type="Proteomes" id="UP000586827"/>
    </source>
</evidence>